<feature type="non-terminal residue" evidence="1">
    <location>
        <position position="1"/>
    </location>
</feature>
<name>A0A820F014_9BILA</name>
<evidence type="ECO:0000313" key="1">
    <source>
        <dbReference type="EMBL" id="CAF4256781.1"/>
    </source>
</evidence>
<accession>A0A820F014</accession>
<comment type="caution">
    <text evidence="1">The sequence shown here is derived from an EMBL/GenBank/DDBJ whole genome shotgun (WGS) entry which is preliminary data.</text>
</comment>
<dbReference type="Proteomes" id="UP000663881">
    <property type="component" value="Unassembled WGS sequence"/>
</dbReference>
<proteinExistence type="predicted"/>
<reference evidence="1" key="1">
    <citation type="submission" date="2021-02" db="EMBL/GenBank/DDBJ databases">
        <authorList>
            <person name="Nowell W R."/>
        </authorList>
    </citation>
    <scope>NUCLEOTIDE SEQUENCE</scope>
</reference>
<dbReference type="AlphaFoldDB" id="A0A820F014"/>
<evidence type="ECO:0000313" key="2">
    <source>
        <dbReference type="Proteomes" id="UP000663881"/>
    </source>
</evidence>
<protein>
    <submittedName>
        <fullName evidence="1">Uncharacterized protein</fullName>
    </submittedName>
</protein>
<gene>
    <name evidence="1" type="ORF">OKA104_LOCUS43902</name>
</gene>
<sequence length="101" mass="11731">MDQSTRRTVTFDDNLISNQPIHTSNLNFRLSNRDSLSNDQREKEIATNSDQTNITTQNLNDLLSGEEYIPGGFSNLDQELEEELMNDFDDDFDDQITRRSR</sequence>
<organism evidence="1 2">
    <name type="scientific">Adineta steineri</name>
    <dbReference type="NCBI Taxonomy" id="433720"/>
    <lineage>
        <taxon>Eukaryota</taxon>
        <taxon>Metazoa</taxon>
        <taxon>Spiralia</taxon>
        <taxon>Gnathifera</taxon>
        <taxon>Rotifera</taxon>
        <taxon>Eurotatoria</taxon>
        <taxon>Bdelloidea</taxon>
        <taxon>Adinetida</taxon>
        <taxon>Adinetidae</taxon>
        <taxon>Adineta</taxon>
    </lineage>
</organism>
<dbReference type="EMBL" id="CAJOAY010012798">
    <property type="protein sequence ID" value="CAF4256781.1"/>
    <property type="molecule type" value="Genomic_DNA"/>
</dbReference>